<dbReference type="Proteomes" id="UP000306324">
    <property type="component" value="Unassembled WGS sequence"/>
</dbReference>
<protein>
    <submittedName>
        <fullName evidence="1">Uncharacterized protein</fullName>
    </submittedName>
</protein>
<dbReference type="AlphaFoldDB" id="A0A5S4ENV3"/>
<sequence length="90" mass="10378">MFEEFKELAKKKPEAAVSKSKLVIANRLLQRVREVLADEESIEFLDLLDEDDVPQVSDVTLIFSQYVAAMHAFKKKYHGWNGAEHAWSLK</sequence>
<evidence type="ECO:0000313" key="1">
    <source>
        <dbReference type="EMBL" id="TMQ77117.1"/>
    </source>
</evidence>
<comment type="caution">
    <text evidence="1">The sequence shown here is derived from an EMBL/GenBank/DDBJ whole genome shotgun (WGS) entry which is preliminary data.</text>
</comment>
<evidence type="ECO:0000313" key="2">
    <source>
        <dbReference type="Proteomes" id="UP000306324"/>
    </source>
</evidence>
<name>A0A5S4ENV3_9PROT</name>
<organism evidence="1 2">
    <name type="scientific">Candidatus Accumulibacter phosphatis</name>
    <dbReference type="NCBI Taxonomy" id="327160"/>
    <lineage>
        <taxon>Bacteria</taxon>
        <taxon>Pseudomonadati</taxon>
        <taxon>Pseudomonadota</taxon>
        <taxon>Betaproteobacteria</taxon>
        <taxon>Candidatus Accumulibacter</taxon>
    </lineage>
</organism>
<proteinExistence type="predicted"/>
<keyword evidence="2" id="KW-1185">Reference proteome</keyword>
<gene>
    <name evidence="1" type="ORF">ACCUM_3450</name>
</gene>
<dbReference type="EMBL" id="SWAD01000031">
    <property type="protein sequence ID" value="TMQ77117.1"/>
    <property type="molecule type" value="Genomic_DNA"/>
</dbReference>
<reference evidence="1 2" key="1">
    <citation type="submission" date="2019-04" db="EMBL/GenBank/DDBJ databases">
        <title>A novel phosphate-accumulating bacterium identified in bioreactor for phosphate removal from wastewater.</title>
        <authorList>
            <person name="Kotlyarov R.Y."/>
            <person name="Beletsky A.V."/>
            <person name="Kallistova A.Y."/>
            <person name="Dorofeev A.G."/>
            <person name="Nikolaev Y.Y."/>
            <person name="Pimenov N.V."/>
            <person name="Ravin N.V."/>
            <person name="Mardanov A.V."/>
        </authorList>
    </citation>
    <scope>NUCLEOTIDE SEQUENCE [LARGE SCALE GENOMIC DNA]</scope>
    <source>
        <strain evidence="1 2">Bin19</strain>
    </source>
</reference>
<accession>A0A5S4ENV3</accession>